<reference evidence="1 2" key="1">
    <citation type="journal article" date="2016" name="Proc. Natl. Acad. Sci. U.S.A.">
        <title>Lipid metabolic changes in an early divergent fungus govern the establishment of a mutualistic symbiosis with endobacteria.</title>
        <authorList>
            <person name="Lastovetsky O.A."/>
            <person name="Gaspar M.L."/>
            <person name="Mondo S.J."/>
            <person name="LaButti K.M."/>
            <person name="Sandor L."/>
            <person name="Grigoriev I.V."/>
            <person name="Henry S.A."/>
            <person name="Pawlowska T.E."/>
        </authorList>
    </citation>
    <scope>NUCLEOTIDE SEQUENCE [LARGE SCALE GENOMIC DNA]</scope>
    <source>
        <strain evidence="1 2">ATCC 52813</strain>
    </source>
</reference>
<protein>
    <submittedName>
        <fullName evidence="1">Uncharacterized protein</fullName>
    </submittedName>
</protein>
<evidence type="ECO:0000313" key="1">
    <source>
        <dbReference type="EMBL" id="PHZ09928.1"/>
    </source>
</evidence>
<name>A0A2G4SMC1_RHIZD</name>
<organism evidence="1 2">
    <name type="scientific">Rhizopus microsporus ATCC 52813</name>
    <dbReference type="NCBI Taxonomy" id="1340429"/>
    <lineage>
        <taxon>Eukaryota</taxon>
        <taxon>Fungi</taxon>
        <taxon>Fungi incertae sedis</taxon>
        <taxon>Mucoromycota</taxon>
        <taxon>Mucoromycotina</taxon>
        <taxon>Mucoromycetes</taxon>
        <taxon>Mucorales</taxon>
        <taxon>Mucorineae</taxon>
        <taxon>Rhizopodaceae</taxon>
        <taxon>Rhizopus</taxon>
    </lineage>
</organism>
<sequence length="231" mass="26717">MHLYKAHLFSDGQIKNYSEEDYKVKFWSFILEEFFGSSSVTIKWWDTVPNSFRSLDTEPNLDLRVISSPSTARLDDFDKQCKVAKVHLDKLKLVLVAKHHLNYYHKKMKTDNILIPFMLIIGFDCQLLGLRLIQPKLYCLDNIGTFSFPINKKHIKEGAIEDIVNILTFARVQAIELKNKINNLERTKHISKLAKDLRSTSGRDAWCTDVIWPSDQVIPGFAGEEKAEDNE</sequence>
<proteinExistence type="predicted"/>
<dbReference type="RefSeq" id="XP_023463636.1">
    <property type="nucleotide sequence ID" value="XM_023611517.1"/>
</dbReference>
<dbReference type="EMBL" id="KZ303856">
    <property type="protein sequence ID" value="PHZ09928.1"/>
    <property type="molecule type" value="Genomic_DNA"/>
</dbReference>
<evidence type="ECO:0000313" key="2">
    <source>
        <dbReference type="Proteomes" id="UP000242254"/>
    </source>
</evidence>
<dbReference type="AlphaFoldDB" id="A0A2G4SMC1"/>
<dbReference type="Proteomes" id="UP000242254">
    <property type="component" value="Unassembled WGS sequence"/>
</dbReference>
<dbReference type="GeneID" id="35442507"/>
<keyword evidence="2" id="KW-1185">Reference proteome</keyword>
<gene>
    <name evidence="1" type="ORF">RHIMIDRAFT_261295</name>
</gene>
<accession>A0A2G4SMC1</accession>